<sequence length="147" mass="16312">MHADKEQDDRRIASIDSCRLITLDTHGDSSTGTIAVIENGSIEGFVIKRVYFIYDVPAGVSRGHHSHKSLDQIIVALHGSFDITVDDGCNKRTYHMSEPAEGLLVVSGIWRSIDNFSPGAVCMVLASDIYEEADYIRLYSEFLDTKC</sequence>
<dbReference type="InterPro" id="IPR008894">
    <property type="entry name" value="QdtA_cupin_dom"/>
</dbReference>
<dbReference type="InterPro" id="IPR011051">
    <property type="entry name" value="RmlC_Cupin_sf"/>
</dbReference>
<keyword evidence="3" id="KW-1185">Reference proteome</keyword>
<dbReference type="Pfam" id="PF05523">
    <property type="entry name" value="FdtA"/>
    <property type="match status" value="1"/>
</dbReference>
<dbReference type="SUPFAM" id="SSF51182">
    <property type="entry name" value="RmlC-like cupins"/>
    <property type="match status" value="1"/>
</dbReference>
<organism evidence="2 3">
    <name type="scientific">Heminiphilus faecis</name>
    <dbReference type="NCBI Taxonomy" id="2601703"/>
    <lineage>
        <taxon>Bacteria</taxon>
        <taxon>Pseudomonadati</taxon>
        <taxon>Bacteroidota</taxon>
        <taxon>Bacteroidia</taxon>
        <taxon>Bacteroidales</taxon>
        <taxon>Muribaculaceae</taxon>
        <taxon>Heminiphilus</taxon>
    </lineage>
</organism>
<dbReference type="EMBL" id="JBCLPP010000003">
    <property type="protein sequence ID" value="MEY8244323.1"/>
    <property type="molecule type" value="Genomic_DNA"/>
</dbReference>
<dbReference type="CDD" id="cd20292">
    <property type="entry name" value="cupin_QdtA-like"/>
    <property type="match status" value="1"/>
</dbReference>
<evidence type="ECO:0000313" key="3">
    <source>
        <dbReference type="Proteomes" id="UP001565200"/>
    </source>
</evidence>
<name>A0ABV4CSG2_9BACT</name>
<dbReference type="RefSeq" id="WP_121698144.1">
    <property type="nucleotide sequence ID" value="NZ_JBCLPP010000003.1"/>
</dbReference>
<evidence type="ECO:0000313" key="2">
    <source>
        <dbReference type="EMBL" id="MEY8244323.1"/>
    </source>
</evidence>
<dbReference type="InterPro" id="IPR014710">
    <property type="entry name" value="RmlC-like_jellyroll"/>
</dbReference>
<evidence type="ECO:0000259" key="1">
    <source>
        <dbReference type="Pfam" id="PF05523"/>
    </source>
</evidence>
<dbReference type="Proteomes" id="UP001565200">
    <property type="component" value="Unassembled WGS sequence"/>
</dbReference>
<feature type="domain" description="Sugar 3,4-ketoisomerase QdtA cupin" evidence="1">
    <location>
        <begin position="17"/>
        <end position="145"/>
    </location>
</feature>
<proteinExistence type="predicted"/>
<reference evidence="2 3" key="1">
    <citation type="submission" date="2024-03" db="EMBL/GenBank/DDBJ databases">
        <title>Mouse gut bacterial collection (mGBC) of GemPharmatech.</title>
        <authorList>
            <person name="He Y."/>
            <person name="Dong L."/>
            <person name="Wu D."/>
            <person name="Gao X."/>
            <person name="Lin Z."/>
        </authorList>
    </citation>
    <scope>NUCLEOTIDE SEQUENCE [LARGE SCALE GENOMIC DNA]</scope>
    <source>
        <strain evidence="2 3">54-13</strain>
    </source>
</reference>
<protein>
    <submittedName>
        <fullName evidence="2">FdtA/QdtA family cupin domain-containing protein</fullName>
    </submittedName>
</protein>
<gene>
    <name evidence="2" type="ORF">AAK873_01670</name>
</gene>
<accession>A0ABV4CSG2</accession>
<comment type="caution">
    <text evidence="2">The sequence shown here is derived from an EMBL/GenBank/DDBJ whole genome shotgun (WGS) entry which is preliminary data.</text>
</comment>
<dbReference type="Gene3D" id="2.60.120.10">
    <property type="entry name" value="Jelly Rolls"/>
    <property type="match status" value="1"/>
</dbReference>